<evidence type="ECO:0000256" key="5">
    <source>
        <dbReference type="ARBA" id="ARBA00022448"/>
    </source>
</evidence>
<evidence type="ECO:0000256" key="13">
    <source>
        <dbReference type="SAM" id="Phobius"/>
    </source>
</evidence>
<keyword evidence="8 13" id="KW-0812">Transmembrane</keyword>
<feature type="transmembrane region" description="Helical" evidence="13">
    <location>
        <begin position="93"/>
        <end position="117"/>
    </location>
</feature>
<feature type="transmembrane region" description="Helical" evidence="13">
    <location>
        <begin position="194"/>
        <end position="221"/>
    </location>
</feature>
<dbReference type="Pfam" id="PF03379">
    <property type="entry name" value="CcmB"/>
    <property type="match status" value="1"/>
</dbReference>
<dbReference type="eggNOG" id="COG2386">
    <property type="taxonomic scope" value="Bacteria"/>
</dbReference>
<feature type="transmembrane region" description="Helical" evidence="13">
    <location>
        <begin position="23"/>
        <end position="42"/>
    </location>
</feature>
<evidence type="ECO:0000256" key="2">
    <source>
        <dbReference type="ARBA" id="ARBA00004429"/>
    </source>
</evidence>
<feature type="transmembrane region" description="Helical" evidence="13">
    <location>
        <begin position="129"/>
        <end position="154"/>
    </location>
</feature>
<dbReference type="GO" id="GO:1903607">
    <property type="term" value="P:cytochrome c biosynthetic process"/>
    <property type="evidence" value="ECO:0007669"/>
    <property type="project" value="TreeGrafter"/>
</dbReference>
<keyword evidence="9 12" id="KW-0201">Cytochrome c-type biogenesis</keyword>
<dbReference type="PIRSF" id="PIRSF002764">
    <property type="entry name" value="CcmB"/>
    <property type="match status" value="1"/>
</dbReference>
<comment type="function">
    <text evidence="1 12">Required for the export of heme to the periplasm for the biogenesis of c-type cytochromes.</text>
</comment>
<evidence type="ECO:0000256" key="3">
    <source>
        <dbReference type="ARBA" id="ARBA00010544"/>
    </source>
</evidence>
<keyword evidence="10 13" id="KW-1133">Transmembrane helix</keyword>
<name>Q0A807_ALKEH</name>
<evidence type="ECO:0000256" key="6">
    <source>
        <dbReference type="ARBA" id="ARBA00022475"/>
    </source>
</evidence>
<organism evidence="14 15">
    <name type="scientific">Alkalilimnicola ehrlichii (strain ATCC BAA-1101 / DSM 17681 / MLHE-1)</name>
    <dbReference type="NCBI Taxonomy" id="187272"/>
    <lineage>
        <taxon>Bacteria</taxon>
        <taxon>Pseudomonadati</taxon>
        <taxon>Pseudomonadota</taxon>
        <taxon>Gammaproteobacteria</taxon>
        <taxon>Chromatiales</taxon>
        <taxon>Ectothiorhodospiraceae</taxon>
        <taxon>Alkalilimnicola</taxon>
    </lineage>
</organism>
<dbReference type="KEGG" id="aeh:Mlg_1684"/>
<reference evidence="15" key="1">
    <citation type="submission" date="2006-08" db="EMBL/GenBank/DDBJ databases">
        <title>Complete sequence of Alkalilimnicola ehrilichei MLHE-1.</title>
        <authorList>
            <person name="Copeland A."/>
            <person name="Lucas S."/>
            <person name="Lapidus A."/>
            <person name="Barry K."/>
            <person name="Detter J.C."/>
            <person name="Glavina del Rio T."/>
            <person name="Hammon N."/>
            <person name="Israni S."/>
            <person name="Dalin E."/>
            <person name="Tice H."/>
            <person name="Pitluck S."/>
            <person name="Sims D."/>
            <person name="Brettin T."/>
            <person name="Bruce D."/>
            <person name="Han C."/>
            <person name="Tapia R."/>
            <person name="Gilna P."/>
            <person name="Schmutz J."/>
            <person name="Larimer F."/>
            <person name="Land M."/>
            <person name="Hauser L."/>
            <person name="Kyrpides N."/>
            <person name="Mikhailova N."/>
            <person name="Oremland R.S."/>
            <person name="Hoeft S.E."/>
            <person name="Switzer-Blum J."/>
            <person name="Kulp T."/>
            <person name="King G."/>
            <person name="Tabita R."/>
            <person name="Witte B."/>
            <person name="Santini J.M."/>
            <person name="Basu P."/>
            <person name="Hollibaugh J.T."/>
            <person name="Xie G."/>
            <person name="Stolz J.F."/>
            <person name="Richardson P."/>
        </authorList>
    </citation>
    <scope>NUCLEOTIDE SEQUENCE [LARGE SCALE GENOMIC DNA]</scope>
    <source>
        <strain evidence="15">ATCC BAA-1101 / DSM 17681 / MLHE-1</strain>
    </source>
</reference>
<accession>Q0A807</accession>
<dbReference type="PANTHER" id="PTHR30070">
    <property type="entry name" value="HEME EXPORTER PROTEIN B"/>
    <property type="match status" value="1"/>
</dbReference>
<evidence type="ECO:0000256" key="8">
    <source>
        <dbReference type="ARBA" id="ARBA00022692"/>
    </source>
</evidence>
<dbReference type="HOGENOM" id="CLU_079069_1_0_6"/>
<keyword evidence="11 12" id="KW-0472">Membrane</keyword>
<dbReference type="GO" id="GO:0005886">
    <property type="term" value="C:plasma membrane"/>
    <property type="evidence" value="ECO:0007669"/>
    <property type="project" value="UniProtKB-SubCell"/>
</dbReference>
<evidence type="ECO:0000313" key="14">
    <source>
        <dbReference type="EMBL" id="ABI57030.1"/>
    </source>
</evidence>
<dbReference type="NCBIfam" id="TIGR01190">
    <property type="entry name" value="ccmB"/>
    <property type="match status" value="1"/>
</dbReference>
<dbReference type="InterPro" id="IPR026031">
    <property type="entry name" value="Cyt_c_CcmB_bac"/>
</dbReference>
<keyword evidence="7 12" id="KW-0997">Cell inner membrane</keyword>
<dbReference type="GO" id="GO:0015232">
    <property type="term" value="F:heme transmembrane transporter activity"/>
    <property type="evidence" value="ECO:0007669"/>
    <property type="project" value="InterPro"/>
</dbReference>
<keyword evidence="15" id="KW-1185">Reference proteome</keyword>
<dbReference type="AlphaFoldDB" id="Q0A807"/>
<evidence type="ECO:0000256" key="1">
    <source>
        <dbReference type="ARBA" id="ARBA00002442"/>
    </source>
</evidence>
<feature type="transmembrane region" description="Helical" evidence="13">
    <location>
        <begin position="161"/>
        <end position="182"/>
    </location>
</feature>
<evidence type="ECO:0000256" key="10">
    <source>
        <dbReference type="ARBA" id="ARBA00022989"/>
    </source>
</evidence>
<evidence type="ECO:0000313" key="15">
    <source>
        <dbReference type="Proteomes" id="UP000001962"/>
    </source>
</evidence>
<sequence>MFQAFIALLHRDLTLVMRRRQDALYGMAFFVIVVSLFPLGMGPEPALLQRIAPGAIWAAALLASLLTLERLFADDCGEHTLESLLLAPQPLSLLVLAKLVAHWLYAGLPLVVIAPLLGLQLGLAPAVQLTLVVSLLLGTPVLTLLGGIAAALTLGARAGNGLMALVLLPLFVPVLILGSGAVEQSLHGASPQGHLLLLAALLVLALSLAPAAIAAALRIALD</sequence>
<dbReference type="GO" id="GO:0017004">
    <property type="term" value="P:cytochrome complex assembly"/>
    <property type="evidence" value="ECO:0007669"/>
    <property type="project" value="UniProtKB-KW"/>
</dbReference>
<protein>
    <recommendedName>
        <fullName evidence="4 12">Heme exporter protein B</fullName>
    </recommendedName>
</protein>
<proteinExistence type="inferred from homology"/>
<comment type="subcellular location">
    <subcellularLocation>
        <location evidence="2">Cell inner membrane</location>
        <topology evidence="2">Multi-pass membrane protein</topology>
    </subcellularLocation>
</comment>
<dbReference type="PANTHER" id="PTHR30070:SF1">
    <property type="entry name" value="CYTOCHROME C BIOGENESIS B-RELATED"/>
    <property type="match status" value="1"/>
</dbReference>
<evidence type="ECO:0000256" key="11">
    <source>
        <dbReference type="ARBA" id="ARBA00023136"/>
    </source>
</evidence>
<dbReference type="OrthoDB" id="9799895at2"/>
<evidence type="ECO:0000256" key="7">
    <source>
        <dbReference type="ARBA" id="ARBA00022519"/>
    </source>
</evidence>
<keyword evidence="5 12" id="KW-0813">Transport</keyword>
<dbReference type="EMBL" id="CP000453">
    <property type="protein sequence ID" value="ABI57030.1"/>
    <property type="molecule type" value="Genomic_DNA"/>
</dbReference>
<keyword evidence="6 12" id="KW-1003">Cell membrane</keyword>
<dbReference type="RefSeq" id="WP_011629424.1">
    <property type="nucleotide sequence ID" value="NC_008340.1"/>
</dbReference>
<comment type="similarity">
    <text evidence="3 12">Belongs to the CcmB/CycW/HelB family.</text>
</comment>
<dbReference type="PRINTS" id="PR01414">
    <property type="entry name" value="CCMBBIOGNSIS"/>
</dbReference>
<feature type="transmembrane region" description="Helical" evidence="13">
    <location>
        <begin position="54"/>
        <end position="72"/>
    </location>
</feature>
<gene>
    <name evidence="14" type="ordered locus">Mlg_1684</name>
</gene>
<evidence type="ECO:0000256" key="4">
    <source>
        <dbReference type="ARBA" id="ARBA00016452"/>
    </source>
</evidence>
<evidence type="ECO:0000256" key="12">
    <source>
        <dbReference type="PIRNR" id="PIRNR002764"/>
    </source>
</evidence>
<dbReference type="InterPro" id="IPR003544">
    <property type="entry name" value="Cyt_c_biogenesis_CcmB"/>
</dbReference>
<dbReference type="Proteomes" id="UP000001962">
    <property type="component" value="Chromosome"/>
</dbReference>
<evidence type="ECO:0000256" key="9">
    <source>
        <dbReference type="ARBA" id="ARBA00022748"/>
    </source>
</evidence>